<dbReference type="Proteomes" id="UP000778970">
    <property type="component" value="Unassembled WGS sequence"/>
</dbReference>
<dbReference type="AlphaFoldDB" id="A0A934UZB2"/>
<dbReference type="InterPro" id="IPR004291">
    <property type="entry name" value="Transposase_IS66_central"/>
</dbReference>
<comment type="caution">
    <text evidence="2">The sequence shown here is derived from an EMBL/GenBank/DDBJ whole genome shotgun (WGS) entry which is preliminary data.</text>
</comment>
<accession>A0A934UZB2</accession>
<sequence length="91" mass="10290">MTLYHRGQMTIPRITTQLRDLGIDIDRRQIRRLLQDNSAADLLGEAQDVLHAGLGTASWVSVDDTGAQHQARNGYCTRMWIGWGQARRSAR</sequence>
<protein>
    <recommendedName>
        <fullName evidence="1">Transposase IS66 central domain-containing protein</fullName>
    </recommendedName>
</protein>
<dbReference type="Pfam" id="PF03050">
    <property type="entry name" value="DDE_Tnp_IS66"/>
    <property type="match status" value="1"/>
</dbReference>
<proteinExistence type="predicted"/>
<organism evidence="2 3">
    <name type="scientific">Rhodovibrio salinarum</name>
    <dbReference type="NCBI Taxonomy" id="1087"/>
    <lineage>
        <taxon>Bacteria</taxon>
        <taxon>Pseudomonadati</taxon>
        <taxon>Pseudomonadota</taxon>
        <taxon>Alphaproteobacteria</taxon>
        <taxon>Rhodospirillales</taxon>
        <taxon>Rhodovibrionaceae</taxon>
        <taxon>Rhodovibrio</taxon>
    </lineage>
</organism>
<evidence type="ECO:0000313" key="3">
    <source>
        <dbReference type="Proteomes" id="UP000778970"/>
    </source>
</evidence>
<name>A0A934UZB2_9PROT</name>
<evidence type="ECO:0000313" key="2">
    <source>
        <dbReference type="EMBL" id="MBK1696220.1"/>
    </source>
</evidence>
<feature type="domain" description="Transposase IS66 central" evidence="1">
    <location>
        <begin position="5"/>
        <end position="82"/>
    </location>
</feature>
<reference evidence="2" key="2">
    <citation type="journal article" date="2020" name="Microorganisms">
        <title>Osmotic Adaptation and Compatible Solute Biosynthesis of Phototrophic Bacteria as Revealed from Genome Analyses.</title>
        <authorList>
            <person name="Imhoff J.F."/>
            <person name="Rahn T."/>
            <person name="Kunzel S."/>
            <person name="Keller A."/>
            <person name="Neulinger S.C."/>
        </authorList>
    </citation>
    <scope>NUCLEOTIDE SEQUENCE</scope>
    <source>
        <strain evidence="2">DSM 9154</strain>
    </source>
</reference>
<dbReference type="RefSeq" id="WP_027289821.1">
    <property type="nucleotide sequence ID" value="NZ_NRRE01000012.1"/>
</dbReference>
<evidence type="ECO:0000259" key="1">
    <source>
        <dbReference type="Pfam" id="PF03050"/>
    </source>
</evidence>
<gene>
    <name evidence="2" type="ORF">CKO21_03050</name>
</gene>
<dbReference type="EMBL" id="NRRE01000012">
    <property type="protein sequence ID" value="MBK1696220.1"/>
    <property type="molecule type" value="Genomic_DNA"/>
</dbReference>
<reference evidence="2" key="1">
    <citation type="submission" date="2017-08" db="EMBL/GenBank/DDBJ databases">
        <authorList>
            <person name="Imhoff J.F."/>
            <person name="Rahn T."/>
            <person name="Kuenzel S."/>
            <person name="Neulinger S.C."/>
        </authorList>
    </citation>
    <scope>NUCLEOTIDE SEQUENCE</scope>
    <source>
        <strain evidence="2">DSM 9154</strain>
    </source>
</reference>
<keyword evidence="3" id="KW-1185">Reference proteome</keyword>